<dbReference type="EMBL" id="CP054705">
    <property type="protein sequence ID" value="QQK75293.1"/>
    <property type="molecule type" value="Genomic_DNA"/>
</dbReference>
<dbReference type="InterPro" id="IPR036390">
    <property type="entry name" value="WH_DNA-bd_sf"/>
</dbReference>
<evidence type="ECO:0000313" key="2">
    <source>
        <dbReference type="EMBL" id="QQK75293.1"/>
    </source>
</evidence>
<sequence length="117" mass="13447">MSQTQMLKGIMDGCLLAIIKDEECYGYEMASRLNRYGFINISEGTIYPSLLRMQKEDLVTSTRRKSTAGPQRKYYRLTQKGEEALEEFLMQWNELSKNVNSVINKEVTGSEVDSCNM</sequence>
<dbReference type="SUPFAM" id="SSF46785">
    <property type="entry name" value="Winged helix' DNA-binding domain"/>
    <property type="match status" value="1"/>
</dbReference>
<dbReference type="RefSeq" id="WP_200127944.1">
    <property type="nucleotide sequence ID" value="NZ_CP054705.1"/>
</dbReference>
<evidence type="ECO:0000259" key="1">
    <source>
        <dbReference type="Pfam" id="PF03551"/>
    </source>
</evidence>
<dbReference type="InterPro" id="IPR005149">
    <property type="entry name" value="Tscrpt_reg_PadR_N"/>
</dbReference>
<accession>A0A7T6Z1X7</accession>
<keyword evidence="3" id="KW-1185">Reference proteome</keyword>
<dbReference type="Proteomes" id="UP000595823">
    <property type="component" value="Chromosome"/>
</dbReference>
<dbReference type="PANTHER" id="PTHR33169:SF25">
    <property type="entry name" value="DNA-BINDING PROTEIN YIZB-RELATED"/>
    <property type="match status" value="1"/>
</dbReference>
<gene>
    <name evidence="2" type="ORF">HUG15_06610</name>
</gene>
<organism evidence="2 3">
    <name type="scientific">Salicibibacter cibarius</name>
    <dbReference type="NCBI Taxonomy" id="2743000"/>
    <lineage>
        <taxon>Bacteria</taxon>
        <taxon>Bacillati</taxon>
        <taxon>Bacillota</taxon>
        <taxon>Bacilli</taxon>
        <taxon>Bacillales</taxon>
        <taxon>Bacillaceae</taxon>
        <taxon>Salicibibacter</taxon>
    </lineage>
</organism>
<dbReference type="InterPro" id="IPR036388">
    <property type="entry name" value="WH-like_DNA-bd_sf"/>
</dbReference>
<proteinExistence type="predicted"/>
<dbReference type="PANTHER" id="PTHR33169">
    <property type="entry name" value="PADR-FAMILY TRANSCRIPTIONAL REGULATOR"/>
    <property type="match status" value="1"/>
</dbReference>
<feature type="domain" description="Transcription regulator PadR N-terminal" evidence="1">
    <location>
        <begin position="15"/>
        <end position="87"/>
    </location>
</feature>
<dbReference type="KEGG" id="scia:HUG15_06610"/>
<reference evidence="2 3" key="1">
    <citation type="submission" date="2020-06" db="EMBL/GenBank/DDBJ databases">
        <title>Genomic analysis of Salicibibacter sp. NKC5-3.</title>
        <authorList>
            <person name="Oh Y.J."/>
        </authorList>
    </citation>
    <scope>NUCLEOTIDE SEQUENCE [LARGE SCALE GENOMIC DNA]</scope>
    <source>
        <strain evidence="2 3">NKC5-3</strain>
    </source>
</reference>
<dbReference type="Gene3D" id="1.10.10.10">
    <property type="entry name" value="Winged helix-like DNA-binding domain superfamily/Winged helix DNA-binding domain"/>
    <property type="match status" value="1"/>
</dbReference>
<name>A0A7T6Z1X7_9BACI</name>
<dbReference type="AlphaFoldDB" id="A0A7T6Z1X7"/>
<evidence type="ECO:0000313" key="3">
    <source>
        <dbReference type="Proteomes" id="UP000595823"/>
    </source>
</evidence>
<protein>
    <submittedName>
        <fullName evidence="2">PadR family transcriptional regulator</fullName>
    </submittedName>
</protein>
<dbReference type="Pfam" id="PF03551">
    <property type="entry name" value="PadR"/>
    <property type="match status" value="1"/>
</dbReference>
<dbReference type="InterPro" id="IPR052509">
    <property type="entry name" value="Metal_resp_DNA-bind_regulator"/>
</dbReference>